<evidence type="ECO:0000256" key="8">
    <source>
        <dbReference type="ARBA" id="ARBA00032174"/>
    </source>
</evidence>
<evidence type="ECO:0000256" key="1">
    <source>
        <dbReference type="ARBA" id="ARBA00004210"/>
    </source>
</evidence>
<reference evidence="11" key="3">
    <citation type="submission" date="2025-09" db="UniProtKB">
        <authorList>
            <consortium name="Ensembl"/>
        </authorList>
    </citation>
    <scope>IDENTIFICATION</scope>
    <source>
        <strain evidence="11">breed Abyssinian</strain>
    </source>
</reference>
<organism evidence="11 12">
    <name type="scientific">Felis catus</name>
    <name type="common">Cat</name>
    <name type="synonym">Felis silvestris catus</name>
    <dbReference type="NCBI Taxonomy" id="9685"/>
    <lineage>
        <taxon>Eukaryota</taxon>
        <taxon>Metazoa</taxon>
        <taxon>Chordata</taxon>
        <taxon>Craniata</taxon>
        <taxon>Vertebrata</taxon>
        <taxon>Euteleostomi</taxon>
        <taxon>Mammalia</taxon>
        <taxon>Eutheria</taxon>
        <taxon>Laurasiatheria</taxon>
        <taxon>Carnivora</taxon>
        <taxon>Feliformia</taxon>
        <taxon>Felidae</taxon>
        <taxon>Felinae</taxon>
        <taxon>Felis</taxon>
    </lineage>
</organism>
<evidence type="ECO:0000256" key="5">
    <source>
        <dbReference type="ARBA" id="ARBA00022553"/>
    </source>
</evidence>
<dbReference type="PANTHER" id="PTHR31638:SF3">
    <property type="entry name" value="DAZ-ASSOCIATED PROTEIN 2"/>
    <property type="match status" value="1"/>
</dbReference>
<protein>
    <recommendedName>
        <fullName evidence="3">DAZ-associated protein 2</fullName>
    </recommendedName>
    <alternativeName>
        <fullName evidence="8">Deleted in azoospermia-associated protein 2</fullName>
    </alternativeName>
    <alternativeName>
        <fullName evidence="9">Proline-rich transcript in brain protein</fullName>
    </alternativeName>
</protein>
<dbReference type="InterPro" id="IPR022730">
    <property type="entry name" value="DAZ_assoc-2"/>
</dbReference>
<evidence type="ECO:0000256" key="7">
    <source>
        <dbReference type="ARBA" id="ARBA00023242"/>
    </source>
</evidence>
<keyword evidence="4" id="KW-0963">Cytoplasm</keyword>
<reference evidence="11" key="2">
    <citation type="submission" date="2025-08" db="UniProtKB">
        <authorList>
            <consortium name="Ensembl"/>
        </authorList>
    </citation>
    <scope>IDENTIFICATION</scope>
    <source>
        <strain evidence="11">breed Abyssinian</strain>
    </source>
</reference>
<evidence type="ECO:0000256" key="2">
    <source>
        <dbReference type="ARBA" id="ARBA00004324"/>
    </source>
</evidence>
<evidence type="ECO:0000256" key="9">
    <source>
        <dbReference type="ARBA" id="ARBA00034352"/>
    </source>
</evidence>
<name>A0ABI7XTF0_FELCA</name>
<evidence type="ECO:0000256" key="6">
    <source>
        <dbReference type="ARBA" id="ARBA00022843"/>
    </source>
</evidence>
<keyword evidence="6" id="KW-0832">Ubl conjugation</keyword>
<comment type="subcellular location">
    <subcellularLocation>
        <location evidence="1">Cytoplasm</location>
        <location evidence="1">Stress granule</location>
    </subcellularLocation>
    <subcellularLocation>
        <location evidence="2">Nucleus speckle</location>
    </subcellularLocation>
</comment>
<evidence type="ECO:0000256" key="3">
    <source>
        <dbReference type="ARBA" id="ARBA00014066"/>
    </source>
</evidence>
<dbReference type="PANTHER" id="PTHR31638">
    <property type="entry name" value="DAZ-ASSOCIATED PROTEIN 2"/>
    <property type="match status" value="1"/>
</dbReference>
<keyword evidence="5" id="KW-0597">Phosphoprotein</keyword>
<accession>A0ABI7XTF0</accession>
<evidence type="ECO:0000256" key="4">
    <source>
        <dbReference type="ARBA" id="ARBA00022490"/>
    </source>
</evidence>
<reference evidence="11 12" key="1">
    <citation type="submission" date="2021-02" db="EMBL/GenBank/DDBJ databases">
        <title>Safari Cat Assemblies.</title>
        <authorList>
            <person name="Bredemeyer K.R."/>
            <person name="Murphy W.J."/>
        </authorList>
    </citation>
    <scope>NUCLEOTIDE SEQUENCE [LARGE SCALE GENOMIC DNA]</scope>
</reference>
<dbReference type="Pfam" id="PF11029">
    <property type="entry name" value="DAZAP2"/>
    <property type="match status" value="1"/>
</dbReference>
<comment type="function">
    <text evidence="10">In unstressed cells, promotes SIAH1-mediated polyubiquitination and degradation of the serine/threonine-protein kinase HIPK2, probably by acting as a loading factor that potentiates complex formation between HIPK2 and ubiquitin ligase SIAH1. In response to DNA damage, localizes to the nucleus following phosphorylation by HIPK2 and modulates the expression of a subset of TP53/p53 target genes by binding to TP53 at target gene promoters. This limits the expression of a number of cell death-mediating TP53 target genes, reducing DNA damage-induced cell death. Enhances the binding of transcription factor TCF7L2/TCF4, a Wnt signaling pathway effector, to the promoters of target genes. Plays a role in stress granule formation.</text>
</comment>
<dbReference type="Proteomes" id="UP000823872">
    <property type="component" value="Chromosome E3"/>
</dbReference>
<keyword evidence="7" id="KW-0539">Nucleus</keyword>
<proteinExistence type="predicted"/>
<dbReference type="GeneTree" id="ENSGT00390000000685"/>
<sequence>QTCSGAPQNLPFSGCNCFFTSTCQEVILVCDVEQNQTRGCCEQQRSVSNSQLICAASWESSVASDLAFSSGYTCSDASSDYSELCCLSFVHPGAAAVPTTSAAFPDHTVAFGPLGSTAPVAYYPLAPICLPDSTVPVEGAYFAGTRFRAGAAAGNIPPPPPGCLPSAAQTSSWWHKWWLQHLVRNQSTAMPGKTAQII</sequence>
<keyword evidence="12" id="KW-1185">Reference proteome</keyword>
<evidence type="ECO:0000256" key="10">
    <source>
        <dbReference type="ARBA" id="ARBA00045449"/>
    </source>
</evidence>
<dbReference type="Ensembl" id="ENSFCTT00005037161.1">
    <property type="protein sequence ID" value="ENSFCTP00005025831.1"/>
    <property type="gene ID" value="ENSFCTG00005013109.1"/>
</dbReference>
<evidence type="ECO:0000313" key="12">
    <source>
        <dbReference type="Proteomes" id="UP000823872"/>
    </source>
</evidence>
<gene>
    <name evidence="11" type="primary">GATD1</name>
</gene>
<evidence type="ECO:0000313" key="11">
    <source>
        <dbReference type="Ensembl" id="ENSFCTP00005025831.1"/>
    </source>
</evidence>